<dbReference type="PANTHER" id="PTHR43649">
    <property type="entry name" value="ARABINOSE-BINDING PROTEIN-RELATED"/>
    <property type="match status" value="1"/>
</dbReference>
<dbReference type="InterPro" id="IPR050490">
    <property type="entry name" value="Bact_solute-bd_prot1"/>
</dbReference>
<dbReference type="GO" id="GO:0030313">
    <property type="term" value="C:cell envelope"/>
    <property type="evidence" value="ECO:0007669"/>
    <property type="project" value="UniProtKB-SubCell"/>
</dbReference>
<dbReference type="Gene3D" id="3.40.190.10">
    <property type="entry name" value="Periplasmic binding protein-like II"/>
    <property type="match status" value="1"/>
</dbReference>
<sequence>MGKLTVIPFRNCRRLRGRHGLRSVTHCLIVKENKMLNKVSRRRFLQVSGGLGALAVVNACAAPIAAPAADGMAGDMAMASITIWSYPRTENDLDIVFKGLLEGFHAEQASIEASIEVQPWGGRREKLYAAAAAGEAPDIWDATTDTIPAYVEKGVILPVGDRLSADDLADYQDAEIAAASFDGALLMPLFESEVNGPAYSGGLLRELDIDPATAVFDTWDKLHGLAEKAATKGYYLESLSTFSWGEFITQVHEAGGTVYSADRTVSNFTDDPCRNTLQRWVTEYENNWVPIEFAIGSVDEQGGLPNYWLSLEQVTNRVEDAACITHVESQPDMEFFHGHPRTRTGEETPISGVVSGQGWAVTAQSENPDAAIEWVRFMIRPENIGTYCELAGSTPVGTRTKSEFWNPEACVLEHVNRHSGALFSDQDANTLWQESKVVCGPQFQAAVLGVATVDEALENIKTEIDAILAEKA</sequence>
<comment type="similarity">
    <text evidence="2">Belongs to the bacterial solute-binding protein 1 family.</text>
</comment>
<protein>
    <submittedName>
        <fullName evidence="6">Extracellular solute-binding protein</fullName>
    </submittedName>
</protein>
<dbReference type="InterPro" id="IPR006059">
    <property type="entry name" value="SBP"/>
</dbReference>
<dbReference type="InterPro" id="IPR006311">
    <property type="entry name" value="TAT_signal"/>
</dbReference>
<evidence type="ECO:0000256" key="5">
    <source>
        <dbReference type="SAM" id="Phobius"/>
    </source>
</evidence>
<comment type="caution">
    <text evidence="6">The sequence shown here is derived from an EMBL/GenBank/DDBJ whole genome shotgun (WGS) entry which is preliminary data.</text>
</comment>
<feature type="transmembrane region" description="Helical" evidence="5">
    <location>
        <begin position="44"/>
        <end position="66"/>
    </location>
</feature>
<dbReference type="PROSITE" id="PS51318">
    <property type="entry name" value="TAT"/>
    <property type="match status" value="1"/>
</dbReference>
<reference evidence="6" key="1">
    <citation type="submission" date="2019-09" db="EMBL/GenBank/DDBJ databases">
        <title>Characterisation of the sponge microbiome using genome-centric metagenomics.</title>
        <authorList>
            <person name="Engelberts J.P."/>
            <person name="Robbins S.J."/>
            <person name="De Goeij J.M."/>
            <person name="Aranda M."/>
            <person name="Bell S.C."/>
            <person name="Webster N.S."/>
        </authorList>
    </citation>
    <scope>NUCLEOTIDE SEQUENCE</scope>
    <source>
        <strain evidence="6">SB0662_bin_9</strain>
    </source>
</reference>
<dbReference type="Pfam" id="PF01547">
    <property type="entry name" value="SBP_bac_1"/>
    <property type="match status" value="1"/>
</dbReference>
<accession>A0A6B1DPF3</accession>
<organism evidence="6">
    <name type="scientific">Caldilineaceae bacterium SB0662_bin_9</name>
    <dbReference type="NCBI Taxonomy" id="2605258"/>
    <lineage>
        <taxon>Bacteria</taxon>
        <taxon>Bacillati</taxon>
        <taxon>Chloroflexota</taxon>
        <taxon>Caldilineae</taxon>
        <taxon>Caldilineales</taxon>
        <taxon>Caldilineaceae</taxon>
    </lineage>
</organism>
<dbReference type="SUPFAM" id="SSF53850">
    <property type="entry name" value="Periplasmic binding protein-like II"/>
    <property type="match status" value="1"/>
</dbReference>
<keyword evidence="3" id="KW-0813">Transport</keyword>
<evidence type="ECO:0000256" key="4">
    <source>
        <dbReference type="ARBA" id="ARBA00022729"/>
    </source>
</evidence>
<evidence type="ECO:0000313" key="6">
    <source>
        <dbReference type="EMBL" id="MYD88991.1"/>
    </source>
</evidence>
<dbReference type="AlphaFoldDB" id="A0A6B1DPF3"/>
<keyword evidence="5" id="KW-0812">Transmembrane</keyword>
<evidence type="ECO:0000256" key="3">
    <source>
        <dbReference type="ARBA" id="ARBA00022448"/>
    </source>
</evidence>
<evidence type="ECO:0000256" key="2">
    <source>
        <dbReference type="ARBA" id="ARBA00008520"/>
    </source>
</evidence>
<name>A0A6B1DPF3_9CHLR</name>
<keyword evidence="5" id="KW-1133">Transmembrane helix</keyword>
<keyword evidence="4" id="KW-0732">Signal</keyword>
<evidence type="ECO:0000256" key="1">
    <source>
        <dbReference type="ARBA" id="ARBA00004196"/>
    </source>
</evidence>
<gene>
    <name evidence="6" type="ORF">F4Y08_01440</name>
</gene>
<proteinExistence type="inferred from homology"/>
<dbReference type="EMBL" id="VXPY01000013">
    <property type="protein sequence ID" value="MYD88991.1"/>
    <property type="molecule type" value="Genomic_DNA"/>
</dbReference>
<keyword evidence="5" id="KW-0472">Membrane</keyword>
<comment type="subcellular location">
    <subcellularLocation>
        <location evidence="1">Cell envelope</location>
    </subcellularLocation>
</comment>
<dbReference type="PANTHER" id="PTHR43649:SF31">
    <property type="entry name" value="SN-GLYCEROL-3-PHOSPHATE-BINDING PERIPLASMIC PROTEIN UGPB"/>
    <property type="match status" value="1"/>
</dbReference>